<dbReference type="WBParaSite" id="jg11767">
    <property type="protein sequence ID" value="jg11767"/>
    <property type="gene ID" value="jg11767"/>
</dbReference>
<dbReference type="AlphaFoldDB" id="A0A915CR63"/>
<proteinExistence type="predicted"/>
<keyword evidence="1" id="KW-1185">Reference proteome</keyword>
<evidence type="ECO:0000313" key="2">
    <source>
        <dbReference type="WBParaSite" id="jg11767"/>
    </source>
</evidence>
<organism evidence="1 2">
    <name type="scientific">Ditylenchus dipsaci</name>
    <dbReference type="NCBI Taxonomy" id="166011"/>
    <lineage>
        <taxon>Eukaryota</taxon>
        <taxon>Metazoa</taxon>
        <taxon>Ecdysozoa</taxon>
        <taxon>Nematoda</taxon>
        <taxon>Chromadorea</taxon>
        <taxon>Rhabditida</taxon>
        <taxon>Tylenchina</taxon>
        <taxon>Tylenchomorpha</taxon>
        <taxon>Sphaerularioidea</taxon>
        <taxon>Anguinidae</taxon>
        <taxon>Anguininae</taxon>
        <taxon>Ditylenchus</taxon>
    </lineage>
</organism>
<reference evidence="2" key="1">
    <citation type="submission" date="2022-11" db="UniProtKB">
        <authorList>
            <consortium name="WormBaseParasite"/>
        </authorList>
    </citation>
    <scope>IDENTIFICATION</scope>
</reference>
<sequence length="100" mass="11860">MNQCYLFPILKFINSQPFSTHSSVQSRSLPLYQHSHQRSRMELTNQTKDPVHLHHTFWSTLECAIADDVIAAMKKTKLPWRREDQHVTVKKYLKISEDHK</sequence>
<protein>
    <submittedName>
        <fullName evidence="2">Uncharacterized protein</fullName>
    </submittedName>
</protein>
<dbReference type="Proteomes" id="UP000887574">
    <property type="component" value="Unplaced"/>
</dbReference>
<evidence type="ECO:0000313" key="1">
    <source>
        <dbReference type="Proteomes" id="UP000887574"/>
    </source>
</evidence>
<accession>A0A915CR63</accession>
<name>A0A915CR63_9BILA</name>